<feature type="compositionally biased region" description="Basic residues" evidence="6">
    <location>
        <begin position="1216"/>
        <end position="1235"/>
    </location>
</feature>
<feature type="domain" description="Transmembrane protein TMEM132 fifth" evidence="12">
    <location>
        <begin position="592"/>
        <end position="767"/>
    </location>
</feature>
<comment type="subcellular location">
    <subcellularLocation>
        <location evidence="1">Membrane</location>
        <topology evidence="1">Single-pass type I membrane protein</topology>
    </subcellularLocation>
</comment>
<feature type="domain" description="Transmembrane protein TMEM132 cohesin-like" evidence="11">
    <location>
        <begin position="350"/>
        <end position="442"/>
    </location>
</feature>
<feature type="compositionally biased region" description="Pro residues" evidence="6">
    <location>
        <begin position="1158"/>
        <end position="1172"/>
    </location>
</feature>
<evidence type="ECO:0000256" key="4">
    <source>
        <dbReference type="ARBA" id="ARBA00022989"/>
    </source>
</evidence>
<dbReference type="OrthoDB" id="10026202at2759"/>
<dbReference type="Pfam" id="PF16070">
    <property type="entry name" value="Ig_TMEM132_4th"/>
    <property type="match status" value="1"/>
</dbReference>
<keyword evidence="3 7" id="KW-0812">Transmembrane</keyword>
<reference evidence="15" key="1">
    <citation type="submission" date="2025-08" db="UniProtKB">
        <authorList>
            <consortium name="RefSeq"/>
        </authorList>
    </citation>
    <scope>IDENTIFICATION</scope>
    <source>
        <strain evidence="15">USDA-PBARC FA_bdor</strain>
        <tissue evidence="15">Whole organism</tissue>
    </source>
</reference>
<evidence type="ECO:0000256" key="6">
    <source>
        <dbReference type="SAM" id="MobiDB-lite"/>
    </source>
</evidence>
<gene>
    <name evidence="15" type="primary">dtn</name>
</gene>
<feature type="compositionally biased region" description="Polar residues" evidence="6">
    <location>
        <begin position="1102"/>
        <end position="1118"/>
    </location>
</feature>
<dbReference type="InterPro" id="IPR026307">
    <property type="entry name" value="TMEM132"/>
</dbReference>
<dbReference type="InterPro" id="IPR055421">
    <property type="entry name" value="TMEM132_3rd"/>
</dbReference>
<organism evidence="14 15">
    <name type="scientific">Fopius arisanus</name>
    <dbReference type="NCBI Taxonomy" id="64838"/>
    <lineage>
        <taxon>Eukaryota</taxon>
        <taxon>Metazoa</taxon>
        <taxon>Ecdysozoa</taxon>
        <taxon>Arthropoda</taxon>
        <taxon>Hexapoda</taxon>
        <taxon>Insecta</taxon>
        <taxon>Pterygota</taxon>
        <taxon>Neoptera</taxon>
        <taxon>Endopterygota</taxon>
        <taxon>Hymenoptera</taxon>
        <taxon>Apocrita</taxon>
        <taxon>Ichneumonoidea</taxon>
        <taxon>Braconidae</taxon>
        <taxon>Opiinae</taxon>
        <taxon>Fopius</taxon>
    </lineage>
</organism>
<keyword evidence="4 7" id="KW-1133">Transmembrane helix</keyword>
<dbReference type="KEGG" id="fas:105266678"/>
<dbReference type="PANTHER" id="PTHR13388">
    <property type="entry name" value="DETONATOR, ISOFORM E"/>
    <property type="match status" value="1"/>
</dbReference>
<dbReference type="Proteomes" id="UP000694866">
    <property type="component" value="Unplaced"/>
</dbReference>
<feature type="domain" description="Transmembrane protein TMEM132 sixth" evidence="13">
    <location>
        <begin position="768"/>
        <end position="882"/>
    </location>
</feature>
<dbReference type="RefSeq" id="XP_011303324.1">
    <property type="nucleotide sequence ID" value="XM_011305022.1"/>
</dbReference>
<name>A0A9R1T5S9_9HYME</name>
<accession>A0A9R1T5S9</accession>
<evidence type="ECO:0000313" key="14">
    <source>
        <dbReference type="Proteomes" id="UP000694866"/>
    </source>
</evidence>
<evidence type="ECO:0000256" key="2">
    <source>
        <dbReference type="ARBA" id="ARBA00006166"/>
    </source>
</evidence>
<dbReference type="Pfam" id="PF23487">
    <property type="entry name" value="Ig_TMEM132_6th"/>
    <property type="match status" value="1"/>
</dbReference>
<evidence type="ECO:0000259" key="11">
    <source>
        <dbReference type="Pfam" id="PF23039"/>
    </source>
</evidence>
<feature type="region of interest" description="Disordered" evidence="6">
    <location>
        <begin position="1071"/>
        <end position="1246"/>
    </location>
</feature>
<keyword evidence="8" id="KW-0732">Signal</keyword>
<evidence type="ECO:0000256" key="1">
    <source>
        <dbReference type="ARBA" id="ARBA00004479"/>
    </source>
</evidence>
<feature type="compositionally biased region" description="Polar residues" evidence="6">
    <location>
        <begin position="1142"/>
        <end position="1153"/>
    </location>
</feature>
<evidence type="ECO:0000259" key="10">
    <source>
        <dbReference type="Pfam" id="PF16070"/>
    </source>
</evidence>
<feature type="transmembrane region" description="Helical" evidence="7">
    <location>
        <begin position="980"/>
        <end position="1004"/>
    </location>
</feature>
<dbReference type="Pfam" id="PF23039">
    <property type="entry name" value="TMEM132_3rd"/>
    <property type="match status" value="1"/>
</dbReference>
<dbReference type="GeneID" id="105266678"/>
<evidence type="ECO:0000259" key="9">
    <source>
        <dbReference type="Pfam" id="PF15706"/>
    </source>
</evidence>
<evidence type="ECO:0000256" key="3">
    <source>
        <dbReference type="ARBA" id="ARBA00022692"/>
    </source>
</evidence>
<dbReference type="Pfam" id="PF23486">
    <property type="entry name" value="Ig_TMEM132_5th"/>
    <property type="match status" value="1"/>
</dbReference>
<feature type="chain" id="PRO_5040272023" evidence="8">
    <location>
        <begin position="18"/>
        <end position="1323"/>
    </location>
</feature>
<evidence type="ECO:0000313" key="15">
    <source>
        <dbReference type="RefSeq" id="XP_011303324.1"/>
    </source>
</evidence>
<dbReference type="InterPro" id="IPR055424">
    <property type="entry name" value="Ig_TMEM132_6th"/>
</dbReference>
<dbReference type="GO" id="GO:0016020">
    <property type="term" value="C:membrane"/>
    <property type="evidence" value="ECO:0007669"/>
    <property type="project" value="UniProtKB-SubCell"/>
</dbReference>
<evidence type="ECO:0000256" key="7">
    <source>
        <dbReference type="SAM" id="Phobius"/>
    </source>
</evidence>
<feature type="signal peptide" evidence="8">
    <location>
        <begin position="1"/>
        <end position="17"/>
    </location>
</feature>
<feature type="region of interest" description="Disordered" evidence="6">
    <location>
        <begin position="618"/>
        <end position="645"/>
    </location>
</feature>
<keyword evidence="5 7" id="KW-0472">Membrane</keyword>
<dbReference type="InterPro" id="IPR031437">
    <property type="entry name" value="Ig_TMEM132_4th"/>
</dbReference>
<sequence>MDIWILAAVAFIGVVSSVEVHFENKDGGFFLKHTPRQFYPSRADTSAGSIPAGGLSSPPSSVESILSVDKFTVFQTSEPASVRATYGPFSTKQTVPARYIVPDPLDALPGPDIRRNITSSNAALMDAQELGTRHLDMSAHLVGTSVPRDSPVLRVLFHAGSEAGGRRQVLLARHQRICVLLHATLPGKSPLSAACSPDGEDGVCLAQITIPADWWPPLPAPDASGRVKITKTPPRLLQVAYSVLEPRTIVISDEGETFGGSRGQVQSDSAGGCRPRVQIQPVTPLGKVPLVPNRTDYKELKADDALTLLVPHGPLYPRSRLHVPAFLHPQIAQDTVTTGGEQREVNGSPVVAVVVRARVKSGVRILDATSSNPNWILTSDINAKNTFATFTVRRKENAPRPSNTTAEEIMTMLLEASEEGAGSSSWDGGRITWSVRYTLEGDDDDIAMQTRTGSSETLQFQRQQQQHHHYHHHVEKKRRQARLEIQKDDIQAVLPISKNWEVMNTAVLTGRQVSQAMKVFIVSQAGTVADVTLQSSCHSEDESVLKVSSSCSSVYVDGSEIRGSSNASVIVKYGTYTGLATFTVWMPEFPLEVTVSDSRLSQIKGWKVPDGHTIQKNKRSLNHTDSAEVKRRSVTGMDEEDEEEDDVDAERFRVDDHWDSVNWIDRSPLQATCRLRFQQSPVEVHAKFLAAGHDSGRESYFVNRRTWLRVTDLVVGLLRVSDPRIANLLQDRSVQGRGVGRTEVQVLSPITGRVIGAKEIRVGNDRVSISRLSVKVVSGLQLSISPDTAIENGYVAETSVTRRLTAQYQEGLLDIDIEFSDATKTPLRDISVADYHLVVESLDPEVVAFAPMVASHHPRVIAVGEGRGDLLRVTLQLSEACRMSQTGTRRSKSPRTNAASPNLATATANVEVDFASSDLPHRPEFVQNDGGGAVQGSSHHHRERKTGREVAPDLHDILIGGVGGVGIHHHPEKPVTPLEIGMYVLLAAFCFAIVVFVISCVVYANKFKPQPSDSPMQSHPVLGAVRARAVAASQQLSSGRRPRESTTNAHDWVWLGRATLERAACAPQQVRVTNNPLAGETEDDTAVDLGTSFDNPNHIELPTSSRPASSVAIDTTTYCKKDKPKSFSGSKVGKTQGGKSTGAVTASPKNGNDSAKDTPPPLPPHGVQPGSPPDTDNNNEDYKPPVPPHRNTGVNVRLPETPKKHPHRVSGSNHQGNHRHVKHHHHHHGKNHSKSTKTDEGQSGADNDEEFVELRNHDEKPNKELKSAREVKRATIVGNPMFSSSSSSSSQEHEEPVPLEDLNLGMDYNQIMQYFDNLKESNA</sequence>
<protein>
    <submittedName>
        <fullName evidence="15">Transmembrane protein 132B</fullName>
    </submittedName>
</protein>
<dbReference type="PANTHER" id="PTHR13388:SF11">
    <property type="entry name" value="DETONATOR, ISOFORM E"/>
    <property type="match status" value="1"/>
</dbReference>
<feature type="region of interest" description="Disordered" evidence="6">
    <location>
        <begin position="929"/>
        <end position="948"/>
    </location>
</feature>
<feature type="domain" description="Transmembrane protein TMEM132 C-terminal" evidence="9">
    <location>
        <begin position="972"/>
        <end position="1059"/>
    </location>
</feature>
<feature type="region of interest" description="Disordered" evidence="6">
    <location>
        <begin position="1279"/>
        <end position="1298"/>
    </location>
</feature>
<proteinExistence type="inferred from homology"/>
<evidence type="ECO:0000259" key="12">
    <source>
        <dbReference type="Pfam" id="PF23486"/>
    </source>
</evidence>
<keyword evidence="14" id="KW-1185">Reference proteome</keyword>
<dbReference type="InterPro" id="IPR031436">
    <property type="entry name" value="TMEM132_C"/>
</dbReference>
<dbReference type="CTD" id="31555"/>
<comment type="similarity">
    <text evidence="2">Belongs to the TMEM132 family.</text>
</comment>
<dbReference type="InterPro" id="IPR055423">
    <property type="entry name" value="Ig_TMEM132_5th"/>
</dbReference>
<dbReference type="Pfam" id="PF15706">
    <property type="entry name" value="TMEM132_C"/>
    <property type="match status" value="1"/>
</dbReference>
<evidence type="ECO:0000256" key="5">
    <source>
        <dbReference type="ARBA" id="ARBA00023136"/>
    </source>
</evidence>
<evidence type="ECO:0000259" key="13">
    <source>
        <dbReference type="Pfam" id="PF23487"/>
    </source>
</evidence>
<feature type="region of interest" description="Disordered" evidence="6">
    <location>
        <begin position="255"/>
        <end position="274"/>
    </location>
</feature>
<feature type="domain" description="Transmembrane protein family 132 fourth" evidence="10">
    <location>
        <begin position="492"/>
        <end position="588"/>
    </location>
</feature>
<evidence type="ECO:0000256" key="8">
    <source>
        <dbReference type="SAM" id="SignalP"/>
    </source>
</evidence>